<feature type="transmembrane region" description="Helical" evidence="8">
    <location>
        <begin position="101"/>
        <end position="124"/>
    </location>
</feature>
<proteinExistence type="predicted"/>
<gene>
    <name evidence="10" type="ORF">DILT_LOCUS11256</name>
</gene>
<comment type="pathway">
    <text evidence="3">Sphingolipid metabolism.</text>
</comment>
<evidence type="ECO:0000256" key="4">
    <source>
        <dbReference type="ARBA" id="ARBA00022692"/>
    </source>
</evidence>
<dbReference type="GO" id="GO:0016020">
    <property type="term" value="C:membrane"/>
    <property type="evidence" value="ECO:0007669"/>
    <property type="project" value="UniProtKB-SubCell"/>
</dbReference>
<evidence type="ECO:0000256" key="5">
    <source>
        <dbReference type="ARBA" id="ARBA00022989"/>
    </source>
</evidence>
<keyword evidence="11" id="KW-1185">Reference proteome</keyword>
<protein>
    <recommendedName>
        <fullName evidence="9">TLC domain-containing protein</fullName>
    </recommendedName>
</protein>
<dbReference type="EMBL" id="UYRU01062472">
    <property type="protein sequence ID" value="VDN15425.1"/>
    <property type="molecule type" value="Genomic_DNA"/>
</dbReference>
<feature type="transmembrane region" description="Helical" evidence="8">
    <location>
        <begin position="145"/>
        <end position="168"/>
    </location>
</feature>
<feature type="transmembrane region" description="Helical" evidence="8">
    <location>
        <begin position="12"/>
        <end position="31"/>
    </location>
</feature>
<dbReference type="PIRSF" id="PIRSF005225">
    <property type="entry name" value="LAG1_LAC1"/>
    <property type="match status" value="1"/>
</dbReference>
<evidence type="ECO:0000256" key="1">
    <source>
        <dbReference type="ARBA" id="ARBA00004141"/>
    </source>
</evidence>
<dbReference type="Pfam" id="PF03798">
    <property type="entry name" value="TRAM_LAG1_CLN8"/>
    <property type="match status" value="1"/>
</dbReference>
<feature type="domain" description="TLC" evidence="9">
    <location>
        <begin position="1"/>
        <end position="176"/>
    </location>
</feature>
<dbReference type="InterPro" id="IPR016439">
    <property type="entry name" value="Lag1/Lac1-like"/>
</dbReference>
<organism evidence="10 11">
    <name type="scientific">Dibothriocephalus latus</name>
    <name type="common">Fish tapeworm</name>
    <name type="synonym">Diphyllobothrium latum</name>
    <dbReference type="NCBI Taxonomy" id="60516"/>
    <lineage>
        <taxon>Eukaryota</taxon>
        <taxon>Metazoa</taxon>
        <taxon>Spiralia</taxon>
        <taxon>Lophotrochozoa</taxon>
        <taxon>Platyhelminthes</taxon>
        <taxon>Cestoda</taxon>
        <taxon>Eucestoda</taxon>
        <taxon>Diphyllobothriidea</taxon>
        <taxon>Diphyllobothriidae</taxon>
        <taxon>Dibothriocephalus</taxon>
    </lineage>
</organism>
<accession>A0A3P7LEV2</accession>
<feature type="transmembrane region" description="Helical" evidence="8">
    <location>
        <begin position="43"/>
        <end position="62"/>
    </location>
</feature>
<dbReference type="PROSITE" id="PS50922">
    <property type="entry name" value="TLC"/>
    <property type="match status" value="1"/>
</dbReference>
<dbReference type="InterPro" id="IPR006634">
    <property type="entry name" value="TLC-dom"/>
</dbReference>
<dbReference type="AlphaFoldDB" id="A0A3P7LEV2"/>
<dbReference type="OrthoDB" id="537032at2759"/>
<keyword evidence="6 7" id="KW-0472">Membrane</keyword>
<dbReference type="GO" id="GO:0050291">
    <property type="term" value="F:sphingosine N-acyltransferase activity"/>
    <property type="evidence" value="ECO:0007669"/>
    <property type="project" value="InterPro"/>
</dbReference>
<dbReference type="SMART" id="SM00724">
    <property type="entry name" value="TLC"/>
    <property type="match status" value="1"/>
</dbReference>
<dbReference type="PANTHER" id="PTHR12560">
    <property type="entry name" value="LONGEVITY ASSURANCE FACTOR 1 LAG1"/>
    <property type="match status" value="1"/>
</dbReference>
<dbReference type="PANTHER" id="PTHR12560:SF58">
    <property type="entry name" value="CERAMIDE SYNTHASE 1"/>
    <property type="match status" value="1"/>
</dbReference>
<keyword evidence="5 8" id="KW-1133">Transmembrane helix</keyword>
<evidence type="ECO:0000313" key="10">
    <source>
        <dbReference type="EMBL" id="VDN15425.1"/>
    </source>
</evidence>
<keyword evidence="4 7" id="KW-0812">Transmembrane</keyword>
<dbReference type="UniPathway" id="UPA00222"/>
<comment type="pathway">
    <text evidence="2">Lipid metabolism; sphingolipid metabolism.</text>
</comment>
<evidence type="ECO:0000256" key="3">
    <source>
        <dbReference type="ARBA" id="ARBA00004991"/>
    </source>
</evidence>
<name>A0A3P7LEV2_DIBLA</name>
<sequence>MYFSRPVPADLQLLYGIQFSYYLANVYMVQYQDTKKKDSTMMLFHHVVTLLLIGFSYLARYLKVGCIVYLLHDVSDAYLETGKLLVYSNGRENKRHPFCEFMSSFLFLGFAGSWFFLRIYLFPLRMLHATNWCVYLKRDIMIPRFYLFFNLLLLALVMMHHIWGWLIIRMVVRLFLRPTSRLEDIREEGEANGHAVKDKTA</sequence>
<evidence type="ECO:0000256" key="7">
    <source>
        <dbReference type="PROSITE-ProRule" id="PRU00205"/>
    </source>
</evidence>
<evidence type="ECO:0000259" key="9">
    <source>
        <dbReference type="PROSITE" id="PS50922"/>
    </source>
</evidence>
<reference evidence="10 11" key="1">
    <citation type="submission" date="2018-11" db="EMBL/GenBank/DDBJ databases">
        <authorList>
            <consortium name="Pathogen Informatics"/>
        </authorList>
    </citation>
    <scope>NUCLEOTIDE SEQUENCE [LARGE SCALE GENOMIC DNA]</scope>
</reference>
<evidence type="ECO:0000256" key="8">
    <source>
        <dbReference type="SAM" id="Phobius"/>
    </source>
</evidence>
<evidence type="ECO:0000256" key="2">
    <source>
        <dbReference type="ARBA" id="ARBA00004760"/>
    </source>
</evidence>
<comment type="subcellular location">
    <subcellularLocation>
        <location evidence="1">Membrane</location>
        <topology evidence="1">Multi-pass membrane protein</topology>
    </subcellularLocation>
</comment>
<dbReference type="Proteomes" id="UP000281553">
    <property type="component" value="Unassembled WGS sequence"/>
</dbReference>
<evidence type="ECO:0000313" key="11">
    <source>
        <dbReference type="Proteomes" id="UP000281553"/>
    </source>
</evidence>
<evidence type="ECO:0000256" key="6">
    <source>
        <dbReference type="ARBA" id="ARBA00023136"/>
    </source>
</evidence>
<dbReference type="GO" id="GO:0046513">
    <property type="term" value="P:ceramide biosynthetic process"/>
    <property type="evidence" value="ECO:0007669"/>
    <property type="project" value="InterPro"/>
</dbReference>